<dbReference type="OrthoDB" id="1286096at2"/>
<dbReference type="AlphaFoldDB" id="A0A3R9P4Q5"/>
<accession>A0A3R9P4Q5</accession>
<organism evidence="1 2">
    <name type="scientific">Hymenobacter rigui</name>
    <dbReference type="NCBI Taxonomy" id="334424"/>
    <lineage>
        <taxon>Bacteria</taxon>
        <taxon>Pseudomonadati</taxon>
        <taxon>Bacteroidota</taxon>
        <taxon>Cytophagia</taxon>
        <taxon>Cytophagales</taxon>
        <taxon>Hymenobacteraceae</taxon>
        <taxon>Hymenobacter</taxon>
    </lineage>
</organism>
<dbReference type="Proteomes" id="UP000273500">
    <property type="component" value="Unassembled WGS sequence"/>
</dbReference>
<dbReference type="RefSeq" id="WP_125418823.1">
    <property type="nucleotide sequence ID" value="NZ_RWIT01000002.1"/>
</dbReference>
<name>A0A3R9P4Q5_9BACT</name>
<sequence>MLDQNQTLLRFTLLSELLGPQRQSVDPIGWEDMGVQLHRDSKYHGMTTEYTVELGFVKEGRAYLAQLLDVAGVEASASLLVEVYDSNTFYWETYYQGPLDLSNATQTATEFRCTAEKTGFTIKFLNRLDTTVDLLGRESVSGNALPAFAPTTVELHSKAISQRYEVVTPADPPPAFPDYVTDGESRFKSMYFGFGPAAVDEFGVQEVGGGTVTMPTGNSNPEVPVYTTKERGLFSIDFTILCLLRIQRQNGRGDFDKADGKVYFRINDEPPVELFSFQDSGIAGEYRKQLTAAYRLTRNLNIGDRIYLYGRLHVYDISGPAIGPYNFTVLLEMQAGSYFKMSADTQTDPTPAAGLLVYEALDRLAQALTDQPVALRSAFYGRTDTRPAYPADGPGSLTMVTGGFQVRGFPLLLKSVYATWKDLFDSLHAAHWLGYGTERLPDGTEVVRVEQASYFYADEVVLTLAAPVQDYLPDTAGTLTSNLLLKEQPDRTYITAKAGWQKWQTQSLNGLDEFNATREWALPLVQPDATYDAVGGYITAGFYLESTRRQRYDATATTDDRADNENFLICLLRAPLGGFQTERNQLFAEVSGLYSPDTAYNLRLSPARMLWRHGPALAAGLRFQQGRRLRFSFGEGNNALSTRLPGETAVVEGADIPVAELGAPLWRAQSWEFTAPCTRTQAAAVLANPRGRIRFQDERGQWQEGWIMDFKHSLSREQADFTLLRCHTLSL</sequence>
<proteinExistence type="predicted"/>
<comment type="caution">
    <text evidence="1">The sequence shown here is derived from an EMBL/GenBank/DDBJ whole genome shotgun (WGS) entry which is preliminary data.</text>
</comment>
<protein>
    <submittedName>
        <fullName evidence="1">Uncharacterized protein</fullName>
    </submittedName>
</protein>
<gene>
    <name evidence="1" type="ORF">EI291_05590</name>
</gene>
<dbReference type="EMBL" id="RWIT01000002">
    <property type="protein sequence ID" value="RSK50125.1"/>
    <property type="molecule type" value="Genomic_DNA"/>
</dbReference>
<evidence type="ECO:0000313" key="1">
    <source>
        <dbReference type="EMBL" id="RSK50125.1"/>
    </source>
</evidence>
<keyword evidence="2" id="KW-1185">Reference proteome</keyword>
<evidence type="ECO:0000313" key="2">
    <source>
        <dbReference type="Proteomes" id="UP000273500"/>
    </source>
</evidence>
<reference evidence="1 2" key="1">
    <citation type="submission" date="2018-12" db="EMBL/GenBank/DDBJ databases">
        <authorList>
            <person name="Feng G."/>
            <person name="Zhu H."/>
        </authorList>
    </citation>
    <scope>NUCLEOTIDE SEQUENCE [LARGE SCALE GENOMIC DNA]</scope>
    <source>
        <strain evidence="1 2">KCTC 12533</strain>
    </source>
</reference>